<keyword evidence="20" id="KW-1185">Reference proteome</keyword>
<dbReference type="OrthoDB" id="5973359at2759"/>
<dbReference type="InterPro" id="IPR008266">
    <property type="entry name" value="Tyr_kinase_AS"/>
</dbReference>
<organism evidence="19 20">
    <name type="scientific">Hymenochirus boettgeri</name>
    <name type="common">Congo dwarf clawed frog</name>
    <dbReference type="NCBI Taxonomy" id="247094"/>
    <lineage>
        <taxon>Eukaryota</taxon>
        <taxon>Metazoa</taxon>
        <taxon>Chordata</taxon>
        <taxon>Craniata</taxon>
        <taxon>Vertebrata</taxon>
        <taxon>Euteleostomi</taxon>
        <taxon>Amphibia</taxon>
        <taxon>Batrachia</taxon>
        <taxon>Anura</taxon>
        <taxon>Pipoidea</taxon>
        <taxon>Pipidae</taxon>
        <taxon>Pipinae</taxon>
        <taxon>Hymenochirus</taxon>
    </lineage>
</organism>
<evidence type="ECO:0000256" key="1">
    <source>
        <dbReference type="ARBA" id="ARBA00004167"/>
    </source>
</evidence>
<feature type="compositionally biased region" description="Acidic residues" evidence="15">
    <location>
        <begin position="1164"/>
        <end position="1183"/>
    </location>
</feature>
<dbReference type="PANTHER" id="PTHR24417">
    <property type="entry name" value="SERINE/THREONINE-PROTEIN KINASE LMTK1"/>
    <property type="match status" value="1"/>
</dbReference>
<dbReference type="GO" id="GO:0016020">
    <property type="term" value="C:membrane"/>
    <property type="evidence" value="ECO:0007669"/>
    <property type="project" value="UniProtKB-SubCell"/>
</dbReference>
<comment type="subcellular location">
    <subcellularLocation>
        <location evidence="1">Membrane</location>
        <topology evidence="1">Single-pass membrane protein</topology>
    </subcellularLocation>
</comment>
<dbReference type="InterPro" id="IPR000719">
    <property type="entry name" value="Prot_kinase_dom"/>
</dbReference>
<evidence type="ECO:0000256" key="14">
    <source>
        <dbReference type="PROSITE-ProRule" id="PRU10141"/>
    </source>
</evidence>
<dbReference type="Pfam" id="PF07714">
    <property type="entry name" value="PK_Tyr_Ser-Thr"/>
    <property type="match status" value="1"/>
</dbReference>
<evidence type="ECO:0000256" key="16">
    <source>
        <dbReference type="SAM" id="Phobius"/>
    </source>
</evidence>
<evidence type="ECO:0000256" key="5">
    <source>
        <dbReference type="ARBA" id="ARBA00022679"/>
    </source>
</evidence>
<keyword evidence="10 16" id="KW-1133">Transmembrane helix</keyword>
<keyword evidence="6 16" id="KW-0812">Transmembrane</keyword>
<dbReference type="EC" id="2.7.11.1" evidence="2"/>
<comment type="catalytic activity">
    <reaction evidence="13">
        <text>L-seryl-[protein] + ATP = O-phospho-L-seryl-[protein] + ADP + H(+)</text>
        <dbReference type="Rhea" id="RHEA:17989"/>
        <dbReference type="Rhea" id="RHEA-COMP:9863"/>
        <dbReference type="Rhea" id="RHEA-COMP:11604"/>
        <dbReference type="ChEBI" id="CHEBI:15378"/>
        <dbReference type="ChEBI" id="CHEBI:29999"/>
        <dbReference type="ChEBI" id="CHEBI:30616"/>
        <dbReference type="ChEBI" id="CHEBI:83421"/>
        <dbReference type="ChEBI" id="CHEBI:456216"/>
        <dbReference type="EC" id="2.7.11.1"/>
    </reaction>
</comment>
<dbReference type="AlphaFoldDB" id="A0A8T2ISA9"/>
<keyword evidence="11 16" id="KW-0472">Membrane</keyword>
<feature type="region of interest" description="Disordered" evidence="15">
    <location>
        <begin position="1055"/>
        <end position="1120"/>
    </location>
</feature>
<dbReference type="PRINTS" id="PR00109">
    <property type="entry name" value="TYRKINASE"/>
</dbReference>
<feature type="chain" id="PRO_5035926238" description="non-specific serine/threonine protein kinase" evidence="17">
    <location>
        <begin position="23"/>
        <end position="1275"/>
    </location>
</feature>
<feature type="region of interest" description="Disordered" evidence="15">
    <location>
        <begin position="928"/>
        <end position="952"/>
    </location>
</feature>
<evidence type="ECO:0000256" key="7">
    <source>
        <dbReference type="ARBA" id="ARBA00022741"/>
    </source>
</evidence>
<evidence type="ECO:0000256" key="9">
    <source>
        <dbReference type="ARBA" id="ARBA00022840"/>
    </source>
</evidence>
<feature type="compositionally biased region" description="Basic and acidic residues" evidence="15">
    <location>
        <begin position="1060"/>
        <end position="1085"/>
    </location>
</feature>
<keyword evidence="5" id="KW-0808">Transferase</keyword>
<comment type="caution">
    <text evidence="19">The sequence shown here is derived from an EMBL/GenBank/DDBJ whole genome shotgun (WGS) entry which is preliminary data.</text>
</comment>
<sequence>MRGVRLNLGWLGLLLFHGLVQAAPLPDTGDGVVNGFPLFSVLISVCSFIAVVVVLISCISCCKETEIDFKEFEDHFDDELDFTPPAEDTPSTQSPADVFTLTVPTVSLSVPTQLQSPQDFSKFQISRHSLSYIQEIGSGWFGKVLLGEIYREDSAARVIVKELKASANSKDQEQFMKNAEPYSFIHHPNIVQCVGHCMETMPYLLAFELCQLGDLKMYLNNERKQLNKDTEIMLIQRMACEIAAGLAVMHKHNFIHSDLALRNCFVTSDLTVKIGDYGIGFSRYKADYMEMGDERFIPVRWMAPELITSYQERLIVTDQTKPSNIWSLGVTLWELFECPATPYGDLSDREVLVHVIKEKDVKLPNLQLEQPHADRWFEVLQFCWLPPDKRITAEEVHRLLTYLRMQSQKENEGDFEQRWNSLKPNSSNRQPSTSNLAFPILDSFSGDELSQEMDEVLTVTETSHGLSFEYVWEAAKEDHFEEHSHSDSESAVNYKSLFFPVPVDALQKSVSDIDLGKPELSAHNSVNNEVVPVFDAHNVSVINDYYIQLEEPGESRLDFDHQAGSHQEKDVQYIVLNDLRSKNKDFDPTESEDTTTSGHVDNSSFLLHNSENNFDWLEKLPVGTSFCELPEQNGLQQLVSPSESNDRPLSENIKKQSENVSFDWEDILESDSCLGNEEELSENFLFLSKKRLSKNVHEQKEFADGIQNVFESSHGNSLNGELQFRELNPAFYEKSNVLAKEKCLLTDKDTSPKSQEITLPYPALKDIPIDFLNNVISNNHGLIDQKVPSEELTIQNVSQEDGDLGSSLFGPKDHTVVDSSIHLHSANSGEKPFFKQSVNSGKGEGKVCLDTIELLSTLIGEKELDGLHCELVSNPFAVKSVVPSDSTSQDSLLDESLSNFNQSLVPSIGTPDSLESLDAQNVLESLETNNHKFGQSEKPADSGYETENLESPEWTSHVNVQLSSDDVERNILPELTTPIIIVSEADYIVDSEMKPQVSAGTCNQSYRDSAYFSDNDSEPEKKIDSTTATSVSSENVEVSIGSKSSTEIILPQISVQNHRLQPEKSEAENDITIHEDPGDGDRYEEWNDFSPSSEENEDVQSTTDPSCAKEEEDILNPFGPSEVFSADKFKQVPLITLNDIQKLKEPDIEGKYLGKLDSSGLLDFSEDGMDADEEDENSEDSDDDIRAFNINSFSSDSDDDLIHPVPVVFVEKDDGRHLKSLIKSNSPKLDTFSGNEKKNRKAVSFFDDVTVYLFDQETPTKELGSQVLDRNSQCS</sequence>
<dbReference type="Proteomes" id="UP000812440">
    <property type="component" value="Chromosome 9"/>
</dbReference>
<evidence type="ECO:0000256" key="11">
    <source>
        <dbReference type="ARBA" id="ARBA00023136"/>
    </source>
</evidence>
<feature type="region of interest" description="Disordered" evidence="15">
    <location>
        <begin position="1009"/>
        <end position="1029"/>
    </location>
</feature>
<keyword evidence="7 14" id="KW-0547">Nucleotide-binding</keyword>
<evidence type="ECO:0000256" key="13">
    <source>
        <dbReference type="ARBA" id="ARBA00048679"/>
    </source>
</evidence>
<dbReference type="GO" id="GO:0004674">
    <property type="term" value="F:protein serine/threonine kinase activity"/>
    <property type="evidence" value="ECO:0007669"/>
    <property type="project" value="UniProtKB-KW"/>
</dbReference>
<dbReference type="GO" id="GO:0012505">
    <property type="term" value="C:endomembrane system"/>
    <property type="evidence" value="ECO:0007669"/>
    <property type="project" value="UniProtKB-ARBA"/>
</dbReference>
<reference evidence="19" key="1">
    <citation type="thesis" date="2020" institute="ProQuest LLC" country="789 East Eisenhower Parkway, Ann Arbor, MI, USA">
        <title>Comparative Genomics and Chromosome Evolution.</title>
        <authorList>
            <person name="Mudd A.B."/>
        </authorList>
    </citation>
    <scope>NUCLEOTIDE SEQUENCE</scope>
    <source>
        <strain evidence="19">Female2</strain>
        <tissue evidence="19">Blood</tissue>
    </source>
</reference>
<feature type="transmembrane region" description="Helical" evidence="16">
    <location>
        <begin position="38"/>
        <end position="62"/>
    </location>
</feature>
<feature type="domain" description="Protein kinase" evidence="18">
    <location>
        <begin position="130"/>
        <end position="400"/>
    </location>
</feature>
<evidence type="ECO:0000256" key="12">
    <source>
        <dbReference type="ARBA" id="ARBA00047899"/>
    </source>
</evidence>
<gene>
    <name evidence="19" type="ORF">GDO86_017371</name>
</gene>
<dbReference type="EMBL" id="JAACNH010000009">
    <property type="protein sequence ID" value="KAG8433066.1"/>
    <property type="molecule type" value="Genomic_DNA"/>
</dbReference>
<feature type="binding site" evidence="14">
    <location>
        <position position="161"/>
    </location>
    <ligand>
        <name>ATP</name>
        <dbReference type="ChEBI" id="CHEBI:30616"/>
    </ligand>
</feature>
<dbReference type="FunFam" id="1.10.510.10:FF:000347">
    <property type="entry name" value="Apoptosis associated tyrosine kinase"/>
    <property type="match status" value="1"/>
</dbReference>
<dbReference type="PROSITE" id="PS00109">
    <property type="entry name" value="PROTEIN_KINASE_TYR"/>
    <property type="match status" value="1"/>
</dbReference>
<feature type="region of interest" description="Disordered" evidence="15">
    <location>
        <begin position="414"/>
        <end position="434"/>
    </location>
</feature>
<evidence type="ECO:0000256" key="17">
    <source>
        <dbReference type="SAM" id="SignalP"/>
    </source>
</evidence>
<protein>
    <recommendedName>
        <fullName evidence="2">non-specific serine/threonine protein kinase</fullName>
        <ecNumber evidence="2">2.7.11.1</ecNumber>
    </recommendedName>
</protein>
<dbReference type="GO" id="GO:0005737">
    <property type="term" value="C:cytoplasm"/>
    <property type="evidence" value="ECO:0007669"/>
    <property type="project" value="UniProtKB-ARBA"/>
</dbReference>
<dbReference type="PROSITE" id="PS50011">
    <property type="entry name" value="PROTEIN_KINASE_DOM"/>
    <property type="match status" value="1"/>
</dbReference>
<evidence type="ECO:0000256" key="4">
    <source>
        <dbReference type="ARBA" id="ARBA00022553"/>
    </source>
</evidence>
<evidence type="ECO:0000256" key="8">
    <source>
        <dbReference type="ARBA" id="ARBA00022777"/>
    </source>
</evidence>
<dbReference type="Gene3D" id="1.10.510.10">
    <property type="entry name" value="Transferase(Phosphotransferase) domain 1"/>
    <property type="match status" value="1"/>
</dbReference>
<dbReference type="GO" id="GO:0005524">
    <property type="term" value="F:ATP binding"/>
    <property type="evidence" value="ECO:0007669"/>
    <property type="project" value="UniProtKB-UniRule"/>
</dbReference>
<evidence type="ECO:0000256" key="3">
    <source>
        <dbReference type="ARBA" id="ARBA00022527"/>
    </source>
</evidence>
<evidence type="ECO:0000313" key="20">
    <source>
        <dbReference type="Proteomes" id="UP000812440"/>
    </source>
</evidence>
<keyword evidence="17" id="KW-0732">Signal</keyword>
<dbReference type="InterPro" id="IPR017441">
    <property type="entry name" value="Protein_kinase_ATP_BS"/>
</dbReference>
<dbReference type="FunFam" id="3.30.200.20:FF:000275">
    <property type="entry name" value="Apoptosis associated tyrosine kinase"/>
    <property type="match status" value="1"/>
</dbReference>
<dbReference type="Gene3D" id="3.30.200.20">
    <property type="entry name" value="Phosphorylase Kinase, domain 1"/>
    <property type="match status" value="1"/>
</dbReference>
<feature type="region of interest" description="Disordered" evidence="15">
    <location>
        <begin position="1164"/>
        <end position="1184"/>
    </location>
</feature>
<evidence type="ECO:0000256" key="10">
    <source>
        <dbReference type="ARBA" id="ARBA00022989"/>
    </source>
</evidence>
<evidence type="ECO:0000259" key="18">
    <source>
        <dbReference type="PROSITE" id="PS50011"/>
    </source>
</evidence>
<feature type="signal peptide" evidence="17">
    <location>
        <begin position="1"/>
        <end position="22"/>
    </location>
</feature>
<comment type="catalytic activity">
    <reaction evidence="12">
        <text>L-threonyl-[protein] + ATP = O-phospho-L-threonyl-[protein] + ADP + H(+)</text>
        <dbReference type="Rhea" id="RHEA:46608"/>
        <dbReference type="Rhea" id="RHEA-COMP:11060"/>
        <dbReference type="Rhea" id="RHEA-COMP:11605"/>
        <dbReference type="ChEBI" id="CHEBI:15378"/>
        <dbReference type="ChEBI" id="CHEBI:30013"/>
        <dbReference type="ChEBI" id="CHEBI:30616"/>
        <dbReference type="ChEBI" id="CHEBI:61977"/>
        <dbReference type="ChEBI" id="CHEBI:456216"/>
        <dbReference type="EC" id="2.7.11.1"/>
    </reaction>
</comment>
<feature type="compositionally biased region" description="Polar residues" evidence="15">
    <location>
        <begin position="1089"/>
        <end position="1105"/>
    </location>
</feature>
<name>A0A8T2ISA9_9PIPI</name>
<accession>A0A8T2ISA9</accession>
<dbReference type="PROSITE" id="PS00107">
    <property type="entry name" value="PROTEIN_KINASE_ATP"/>
    <property type="match status" value="1"/>
</dbReference>
<keyword evidence="3" id="KW-0723">Serine/threonine-protein kinase</keyword>
<dbReference type="SUPFAM" id="SSF56112">
    <property type="entry name" value="Protein kinase-like (PK-like)"/>
    <property type="match status" value="1"/>
</dbReference>
<dbReference type="PANTHER" id="PTHR24417:SF8">
    <property type="entry name" value="SERINE_THREONINE-PROTEIN KINASE LMTK2"/>
    <property type="match status" value="1"/>
</dbReference>
<feature type="compositionally biased region" description="Polar residues" evidence="15">
    <location>
        <begin position="418"/>
        <end position="434"/>
    </location>
</feature>
<dbReference type="SMART" id="SM00220">
    <property type="entry name" value="S_TKc"/>
    <property type="match status" value="1"/>
</dbReference>
<keyword evidence="9 14" id="KW-0067">ATP-binding</keyword>
<evidence type="ECO:0000256" key="6">
    <source>
        <dbReference type="ARBA" id="ARBA00022692"/>
    </source>
</evidence>
<keyword evidence="4" id="KW-0597">Phosphoprotein</keyword>
<dbReference type="InterPro" id="IPR011009">
    <property type="entry name" value="Kinase-like_dom_sf"/>
</dbReference>
<keyword evidence="8" id="KW-0418">Kinase</keyword>
<proteinExistence type="predicted"/>
<evidence type="ECO:0000256" key="2">
    <source>
        <dbReference type="ARBA" id="ARBA00012513"/>
    </source>
</evidence>
<evidence type="ECO:0000256" key="15">
    <source>
        <dbReference type="SAM" id="MobiDB-lite"/>
    </source>
</evidence>
<dbReference type="InterPro" id="IPR001245">
    <property type="entry name" value="Ser-Thr/Tyr_kinase_cat_dom"/>
</dbReference>
<evidence type="ECO:0000313" key="19">
    <source>
        <dbReference type="EMBL" id="KAG8433066.1"/>
    </source>
</evidence>